<dbReference type="OrthoDB" id="1426468at2"/>
<sequence length="235" mass="27546">MKKKILITILFFTVLMTFGQDKIIARKFTTSRVEKIDFSKIYNKKTGEKIKKKDFIKMVENNPNLQLEEIIGVDGEIEKYLVNLSKQNNGLINNRKNAILKGELFPNFIAKTINKRKIELNKLRGKIVILRFELEANSFRFKKQEIKQIDNLINKIKNKSEKIKAIIFFASNESDVKQGFDLTDSNFELIPNSLNFQEKFSITRFPTTIVIDENGKLFDYYEFIDDMNLNKIITK</sequence>
<organism evidence="1 2">
    <name type="scientific">Flaviramulus basaltis</name>
    <dbReference type="NCBI Taxonomy" id="369401"/>
    <lineage>
        <taxon>Bacteria</taxon>
        <taxon>Pseudomonadati</taxon>
        <taxon>Bacteroidota</taxon>
        <taxon>Flavobacteriia</taxon>
        <taxon>Flavobacteriales</taxon>
        <taxon>Flavobacteriaceae</taxon>
        <taxon>Flaviramulus</taxon>
    </lineage>
</organism>
<protein>
    <submittedName>
        <fullName evidence="1">Peroxiredoxin</fullName>
    </submittedName>
</protein>
<dbReference type="Proteomes" id="UP000182544">
    <property type="component" value="Unassembled WGS sequence"/>
</dbReference>
<dbReference type="RefSeq" id="WP_084648027.1">
    <property type="nucleotide sequence ID" value="NZ_FPKV01000011.1"/>
</dbReference>
<dbReference type="EMBL" id="FPKV01000011">
    <property type="protein sequence ID" value="SFZ95190.1"/>
    <property type="molecule type" value="Genomic_DNA"/>
</dbReference>
<gene>
    <name evidence="1" type="ORF">SAMN05428642_1117</name>
</gene>
<dbReference type="Gene3D" id="3.40.30.10">
    <property type="entry name" value="Glutaredoxin"/>
    <property type="match status" value="1"/>
</dbReference>
<proteinExistence type="predicted"/>
<reference evidence="1 2" key="1">
    <citation type="submission" date="2016-10" db="EMBL/GenBank/DDBJ databases">
        <authorList>
            <person name="de Groot N.N."/>
        </authorList>
    </citation>
    <scope>NUCLEOTIDE SEQUENCE [LARGE SCALE GENOMIC DNA]</scope>
    <source>
        <strain evidence="1 2">DSM 18180</strain>
    </source>
</reference>
<name>A0A1K2ISA3_9FLAO</name>
<evidence type="ECO:0000313" key="2">
    <source>
        <dbReference type="Proteomes" id="UP000182544"/>
    </source>
</evidence>
<accession>A0A1K2ISA3</accession>
<keyword evidence="2" id="KW-1185">Reference proteome</keyword>
<dbReference type="SUPFAM" id="SSF52833">
    <property type="entry name" value="Thioredoxin-like"/>
    <property type="match status" value="1"/>
</dbReference>
<dbReference type="AlphaFoldDB" id="A0A1K2ISA3"/>
<evidence type="ECO:0000313" key="1">
    <source>
        <dbReference type="EMBL" id="SFZ95190.1"/>
    </source>
</evidence>
<dbReference type="InterPro" id="IPR036249">
    <property type="entry name" value="Thioredoxin-like_sf"/>
</dbReference>